<name>A0A9D3LRP8_ANGAN</name>
<keyword evidence="2" id="KW-1185">Reference proteome</keyword>
<gene>
    <name evidence="1" type="ORF">ANANG_G00268740</name>
</gene>
<dbReference type="Proteomes" id="UP001044222">
    <property type="component" value="Chromosome 15"/>
</dbReference>
<dbReference type="EMBL" id="JAFIRN010000015">
    <property type="protein sequence ID" value="KAG5835117.1"/>
    <property type="molecule type" value="Genomic_DNA"/>
</dbReference>
<reference evidence="1" key="1">
    <citation type="submission" date="2021-01" db="EMBL/GenBank/DDBJ databases">
        <title>A chromosome-scale assembly of European eel, Anguilla anguilla.</title>
        <authorList>
            <person name="Henkel C."/>
            <person name="Jong-Raadsen S.A."/>
            <person name="Dufour S."/>
            <person name="Weltzien F.-A."/>
            <person name="Palstra A.P."/>
            <person name="Pelster B."/>
            <person name="Spaink H.P."/>
            <person name="Van Den Thillart G.E."/>
            <person name="Jansen H."/>
            <person name="Zahm M."/>
            <person name="Klopp C."/>
            <person name="Cedric C."/>
            <person name="Louis A."/>
            <person name="Berthelot C."/>
            <person name="Parey E."/>
            <person name="Roest Crollius H."/>
            <person name="Montfort J."/>
            <person name="Robinson-Rechavi M."/>
            <person name="Bucao C."/>
            <person name="Bouchez O."/>
            <person name="Gislard M."/>
            <person name="Lluch J."/>
            <person name="Milhes M."/>
            <person name="Lampietro C."/>
            <person name="Lopez Roques C."/>
            <person name="Donnadieu C."/>
            <person name="Braasch I."/>
            <person name="Desvignes T."/>
            <person name="Postlethwait J."/>
            <person name="Bobe J."/>
            <person name="Guiguen Y."/>
            <person name="Dirks R."/>
        </authorList>
    </citation>
    <scope>NUCLEOTIDE SEQUENCE</scope>
    <source>
        <strain evidence="1">Tag_6206</strain>
        <tissue evidence="1">Liver</tissue>
    </source>
</reference>
<evidence type="ECO:0000313" key="2">
    <source>
        <dbReference type="Proteomes" id="UP001044222"/>
    </source>
</evidence>
<sequence>MLRTETQEPQKLSCNHCSLADNSLELPLLSGTLWNSHCSPELSGTPTALQNSPELPLLSGTLWNSHCSPELSGTPTALRNSVFLLI</sequence>
<accession>A0A9D3LRP8</accession>
<evidence type="ECO:0000313" key="1">
    <source>
        <dbReference type="EMBL" id="KAG5835117.1"/>
    </source>
</evidence>
<dbReference type="AlphaFoldDB" id="A0A9D3LRP8"/>
<proteinExistence type="predicted"/>
<comment type="caution">
    <text evidence="1">The sequence shown here is derived from an EMBL/GenBank/DDBJ whole genome shotgun (WGS) entry which is preliminary data.</text>
</comment>
<protein>
    <submittedName>
        <fullName evidence="1">Uncharacterized protein</fullName>
    </submittedName>
</protein>
<organism evidence="1 2">
    <name type="scientific">Anguilla anguilla</name>
    <name type="common">European freshwater eel</name>
    <name type="synonym">Muraena anguilla</name>
    <dbReference type="NCBI Taxonomy" id="7936"/>
    <lineage>
        <taxon>Eukaryota</taxon>
        <taxon>Metazoa</taxon>
        <taxon>Chordata</taxon>
        <taxon>Craniata</taxon>
        <taxon>Vertebrata</taxon>
        <taxon>Euteleostomi</taxon>
        <taxon>Actinopterygii</taxon>
        <taxon>Neopterygii</taxon>
        <taxon>Teleostei</taxon>
        <taxon>Anguilliformes</taxon>
        <taxon>Anguillidae</taxon>
        <taxon>Anguilla</taxon>
    </lineage>
</organism>